<dbReference type="Gene3D" id="2.60.120.920">
    <property type="match status" value="1"/>
</dbReference>
<feature type="region of interest" description="Disordered" evidence="1">
    <location>
        <begin position="110"/>
        <end position="130"/>
    </location>
</feature>
<evidence type="ECO:0000313" key="2">
    <source>
        <dbReference type="EMBL" id="KAA6370481.1"/>
    </source>
</evidence>
<feature type="non-terminal residue" evidence="2">
    <location>
        <position position="1"/>
    </location>
</feature>
<evidence type="ECO:0000313" key="3">
    <source>
        <dbReference type="Proteomes" id="UP000324800"/>
    </source>
</evidence>
<sequence length="401" mass="47364">QKATKRAEIAEKLIVEQQDKLHIAQIEAKLTKEEYEQEKEISEQEEQKAIEEETKRMDEFIEKEKVELESQHLKREMERLQKEVREITEKFGEEQIIKLKHELELVRSEKEKEIKMKEQERRRADEAGDRVRIAQEEKDKEIKKRENAFQQKLKEKQELQKQINEGSSDNNEYEQLEDQKLDQEIQRIKTENKRLIEEKQKQRFDRQQYYMTHGGIQIDIFNPDPQELSFSDVDGVMKMISKKKDMYNTISLTEVLRNGIFAMEVQLQNSQSDESAVGIVRNSYDIPAGTKPWLKPHHEHIAIYSGSSWGRGCVYYKGKYTYGNIGFKENQIVRTEFDSEKGTLTFFLEGVQQPVFISGINEEVRFIVHMFQSGSNCIIRSLKKIPAPTAVRLPDEKEIKW</sequence>
<dbReference type="InterPro" id="IPR043136">
    <property type="entry name" value="B30.2/SPRY_sf"/>
</dbReference>
<name>A0A5J4UK49_9EUKA</name>
<dbReference type="OrthoDB" id="2329056at2759"/>
<dbReference type="AlphaFoldDB" id="A0A5J4UK49"/>
<gene>
    <name evidence="2" type="ORF">EZS28_033992</name>
</gene>
<evidence type="ECO:0008006" key="4">
    <source>
        <dbReference type="Google" id="ProtNLM"/>
    </source>
</evidence>
<dbReference type="Proteomes" id="UP000324800">
    <property type="component" value="Unassembled WGS sequence"/>
</dbReference>
<organism evidence="2 3">
    <name type="scientific">Streblomastix strix</name>
    <dbReference type="NCBI Taxonomy" id="222440"/>
    <lineage>
        <taxon>Eukaryota</taxon>
        <taxon>Metamonada</taxon>
        <taxon>Preaxostyla</taxon>
        <taxon>Oxymonadida</taxon>
        <taxon>Streblomastigidae</taxon>
        <taxon>Streblomastix</taxon>
    </lineage>
</organism>
<protein>
    <recommendedName>
        <fullName evidence="4">B30.2/SPRY domain-containing protein</fullName>
    </recommendedName>
</protein>
<comment type="caution">
    <text evidence="2">The sequence shown here is derived from an EMBL/GenBank/DDBJ whole genome shotgun (WGS) entry which is preliminary data.</text>
</comment>
<dbReference type="EMBL" id="SNRW01015345">
    <property type="protein sequence ID" value="KAA6370481.1"/>
    <property type="molecule type" value="Genomic_DNA"/>
</dbReference>
<accession>A0A5J4UK49</accession>
<evidence type="ECO:0000256" key="1">
    <source>
        <dbReference type="SAM" id="MobiDB-lite"/>
    </source>
</evidence>
<reference evidence="2 3" key="1">
    <citation type="submission" date="2019-03" db="EMBL/GenBank/DDBJ databases">
        <title>Single cell metagenomics reveals metabolic interactions within the superorganism composed of flagellate Streblomastix strix and complex community of Bacteroidetes bacteria on its surface.</title>
        <authorList>
            <person name="Treitli S.C."/>
            <person name="Kolisko M."/>
            <person name="Husnik F."/>
            <person name="Keeling P."/>
            <person name="Hampl V."/>
        </authorList>
    </citation>
    <scope>NUCLEOTIDE SEQUENCE [LARGE SCALE GENOMIC DNA]</scope>
    <source>
        <strain evidence="2">ST1C</strain>
    </source>
</reference>
<proteinExistence type="predicted"/>